<keyword evidence="2" id="KW-0378">Hydrolase</keyword>
<evidence type="ECO:0000256" key="6">
    <source>
        <dbReference type="ARBA" id="ARBA00051722"/>
    </source>
</evidence>
<keyword evidence="8" id="KW-1185">Reference proteome</keyword>
<dbReference type="AlphaFoldDB" id="A0A401NHF6"/>
<evidence type="ECO:0000256" key="5">
    <source>
        <dbReference type="ARBA" id="ARBA00048336"/>
    </source>
</evidence>
<comment type="catalytic activity">
    <reaction evidence="4">
        <text>O-phospho-L-seryl-[protein] + H2O = L-seryl-[protein] + phosphate</text>
        <dbReference type="Rhea" id="RHEA:20629"/>
        <dbReference type="Rhea" id="RHEA-COMP:9863"/>
        <dbReference type="Rhea" id="RHEA-COMP:11604"/>
        <dbReference type="ChEBI" id="CHEBI:15377"/>
        <dbReference type="ChEBI" id="CHEBI:29999"/>
        <dbReference type="ChEBI" id="CHEBI:43474"/>
        <dbReference type="ChEBI" id="CHEBI:83421"/>
        <dbReference type="EC" id="3.1.3.16"/>
    </reaction>
</comment>
<sequence length="96" mass="10671">MGTGMSKVLDGLYLGNIRDSQDKDNLVKNGVSHVLSICHNAKPVLEAIFFFYASLELKSRCNTLPDVGDKFTVITCVRRVGTIVFPESFAEYELAR</sequence>
<dbReference type="GO" id="GO:0004725">
    <property type="term" value="F:protein tyrosine phosphatase activity"/>
    <property type="evidence" value="ECO:0007669"/>
    <property type="project" value="UniProtKB-EC"/>
</dbReference>
<comment type="similarity">
    <text evidence="1">Belongs to the protein-tyrosine phosphatase family. Non-receptor class dual specificity subfamily.</text>
</comment>
<evidence type="ECO:0000313" key="7">
    <source>
        <dbReference type="EMBL" id="GCB60305.1"/>
    </source>
</evidence>
<dbReference type="Gene3D" id="3.90.190.10">
    <property type="entry name" value="Protein tyrosine phosphatase superfamily"/>
    <property type="match status" value="1"/>
</dbReference>
<dbReference type="EMBL" id="BFAA01004941">
    <property type="protein sequence ID" value="GCB60305.1"/>
    <property type="molecule type" value="Genomic_DNA"/>
</dbReference>
<evidence type="ECO:0000256" key="4">
    <source>
        <dbReference type="ARBA" id="ARBA00047761"/>
    </source>
</evidence>
<name>A0A401NHF6_SCYTO</name>
<dbReference type="PANTHER" id="PTHR45948:SF1">
    <property type="entry name" value="TYROSINE-PROTEIN PHOSPHATASE DOMAIN-CONTAINING PROTEIN"/>
    <property type="match status" value="1"/>
</dbReference>
<comment type="catalytic activity">
    <reaction evidence="6">
        <text>O-phospho-L-tyrosyl-[protein] + H2O = L-tyrosyl-[protein] + phosphate</text>
        <dbReference type="Rhea" id="RHEA:10684"/>
        <dbReference type="Rhea" id="RHEA-COMP:10136"/>
        <dbReference type="Rhea" id="RHEA-COMP:20101"/>
        <dbReference type="ChEBI" id="CHEBI:15377"/>
        <dbReference type="ChEBI" id="CHEBI:43474"/>
        <dbReference type="ChEBI" id="CHEBI:46858"/>
        <dbReference type="ChEBI" id="CHEBI:61978"/>
        <dbReference type="EC" id="3.1.3.48"/>
    </reaction>
</comment>
<evidence type="ECO:0000256" key="3">
    <source>
        <dbReference type="ARBA" id="ARBA00022912"/>
    </source>
</evidence>
<dbReference type="PANTHER" id="PTHR45948">
    <property type="entry name" value="DUAL SPECIFICITY PROTEIN PHOSPHATASE DDB_G0269404-RELATED"/>
    <property type="match status" value="1"/>
</dbReference>
<gene>
    <name evidence="7" type="ORF">scyTo_0011112</name>
</gene>
<protein>
    <submittedName>
        <fullName evidence="7">Uncharacterized protein</fullName>
    </submittedName>
</protein>
<evidence type="ECO:0000256" key="2">
    <source>
        <dbReference type="ARBA" id="ARBA00022801"/>
    </source>
</evidence>
<dbReference type="STRING" id="75743.A0A401NHF6"/>
<evidence type="ECO:0000256" key="1">
    <source>
        <dbReference type="ARBA" id="ARBA00008601"/>
    </source>
</evidence>
<dbReference type="GO" id="GO:0005829">
    <property type="term" value="C:cytosol"/>
    <property type="evidence" value="ECO:0007669"/>
    <property type="project" value="TreeGrafter"/>
</dbReference>
<dbReference type="Proteomes" id="UP000288216">
    <property type="component" value="Unassembled WGS sequence"/>
</dbReference>
<dbReference type="GO" id="GO:0007165">
    <property type="term" value="P:signal transduction"/>
    <property type="evidence" value="ECO:0007669"/>
    <property type="project" value="TreeGrafter"/>
</dbReference>
<organism evidence="7 8">
    <name type="scientific">Scyliorhinus torazame</name>
    <name type="common">Cloudy catshark</name>
    <name type="synonym">Catulus torazame</name>
    <dbReference type="NCBI Taxonomy" id="75743"/>
    <lineage>
        <taxon>Eukaryota</taxon>
        <taxon>Metazoa</taxon>
        <taxon>Chordata</taxon>
        <taxon>Craniata</taxon>
        <taxon>Vertebrata</taxon>
        <taxon>Chondrichthyes</taxon>
        <taxon>Elasmobranchii</taxon>
        <taxon>Galeomorphii</taxon>
        <taxon>Galeoidea</taxon>
        <taxon>Carcharhiniformes</taxon>
        <taxon>Scyliorhinidae</taxon>
        <taxon>Scyliorhinus</taxon>
    </lineage>
</organism>
<proteinExistence type="inferred from homology"/>
<accession>A0A401NHF6</accession>
<dbReference type="GO" id="GO:0004722">
    <property type="term" value="F:protein serine/threonine phosphatase activity"/>
    <property type="evidence" value="ECO:0007669"/>
    <property type="project" value="UniProtKB-EC"/>
</dbReference>
<comment type="catalytic activity">
    <reaction evidence="5">
        <text>O-phospho-L-threonyl-[protein] + H2O = L-threonyl-[protein] + phosphate</text>
        <dbReference type="Rhea" id="RHEA:47004"/>
        <dbReference type="Rhea" id="RHEA-COMP:11060"/>
        <dbReference type="Rhea" id="RHEA-COMP:11605"/>
        <dbReference type="ChEBI" id="CHEBI:15377"/>
        <dbReference type="ChEBI" id="CHEBI:30013"/>
        <dbReference type="ChEBI" id="CHEBI:43474"/>
        <dbReference type="ChEBI" id="CHEBI:61977"/>
        <dbReference type="EC" id="3.1.3.16"/>
    </reaction>
</comment>
<dbReference type="InterPro" id="IPR029021">
    <property type="entry name" value="Prot-tyrosine_phosphatase-like"/>
</dbReference>
<keyword evidence="3" id="KW-0904">Protein phosphatase</keyword>
<dbReference type="OrthoDB" id="9979246at2759"/>
<comment type="caution">
    <text evidence="7">The sequence shown here is derived from an EMBL/GenBank/DDBJ whole genome shotgun (WGS) entry which is preliminary data.</text>
</comment>
<evidence type="ECO:0000313" key="8">
    <source>
        <dbReference type="Proteomes" id="UP000288216"/>
    </source>
</evidence>
<dbReference type="SUPFAM" id="SSF52799">
    <property type="entry name" value="(Phosphotyrosine protein) phosphatases II"/>
    <property type="match status" value="1"/>
</dbReference>
<reference evidence="7 8" key="1">
    <citation type="journal article" date="2018" name="Nat. Ecol. Evol.">
        <title>Shark genomes provide insights into elasmobranch evolution and the origin of vertebrates.</title>
        <authorList>
            <person name="Hara Y"/>
            <person name="Yamaguchi K"/>
            <person name="Onimaru K"/>
            <person name="Kadota M"/>
            <person name="Koyanagi M"/>
            <person name="Keeley SD"/>
            <person name="Tatsumi K"/>
            <person name="Tanaka K"/>
            <person name="Motone F"/>
            <person name="Kageyama Y"/>
            <person name="Nozu R"/>
            <person name="Adachi N"/>
            <person name="Nishimura O"/>
            <person name="Nakagawa R"/>
            <person name="Tanegashima C"/>
            <person name="Kiyatake I"/>
            <person name="Matsumoto R"/>
            <person name="Murakumo K"/>
            <person name="Nishida K"/>
            <person name="Terakita A"/>
            <person name="Kuratani S"/>
            <person name="Sato K"/>
            <person name="Hyodo S Kuraku.S."/>
        </authorList>
    </citation>
    <scope>NUCLEOTIDE SEQUENCE [LARGE SCALE GENOMIC DNA]</scope>
</reference>